<feature type="domain" description="TACO1/YebC-like N-terminal" evidence="8">
    <location>
        <begin position="5"/>
        <end position="76"/>
    </location>
</feature>
<dbReference type="InterPro" id="IPR029072">
    <property type="entry name" value="YebC-like"/>
</dbReference>
<evidence type="ECO:0000256" key="2">
    <source>
        <dbReference type="ARBA" id="ARBA00022490"/>
    </source>
</evidence>
<dbReference type="InterPro" id="IPR002876">
    <property type="entry name" value="Transcrip_reg_TACO1-like"/>
</dbReference>
<dbReference type="Proteomes" id="UP001500943">
    <property type="component" value="Unassembled WGS sequence"/>
</dbReference>
<comment type="subcellular location">
    <subcellularLocation>
        <location evidence="6">Cytoplasm</location>
    </subcellularLocation>
</comment>
<protein>
    <recommendedName>
        <fullName evidence="6">Probable transcriptional regulatory protein GCM10009655_16740</fullName>
    </recommendedName>
</protein>
<dbReference type="NCBIfam" id="NF001030">
    <property type="entry name" value="PRK00110.1"/>
    <property type="match status" value="1"/>
</dbReference>
<dbReference type="Gene3D" id="1.10.10.200">
    <property type="match status" value="1"/>
</dbReference>
<dbReference type="InterPro" id="IPR049083">
    <property type="entry name" value="TACO1_YebC_N"/>
</dbReference>
<dbReference type="EMBL" id="BAAAKW010000030">
    <property type="protein sequence ID" value="GAA1217999.1"/>
    <property type="molecule type" value="Genomic_DNA"/>
</dbReference>
<evidence type="ECO:0000259" key="8">
    <source>
        <dbReference type="Pfam" id="PF20772"/>
    </source>
</evidence>
<reference evidence="9 10" key="1">
    <citation type="journal article" date="2019" name="Int. J. Syst. Evol. Microbiol.">
        <title>The Global Catalogue of Microorganisms (GCM) 10K type strain sequencing project: providing services to taxonomists for standard genome sequencing and annotation.</title>
        <authorList>
            <consortium name="The Broad Institute Genomics Platform"/>
            <consortium name="The Broad Institute Genome Sequencing Center for Infectious Disease"/>
            <person name="Wu L."/>
            <person name="Ma J."/>
        </authorList>
    </citation>
    <scope>NUCLEOTIDE SEQUENCE [LARGE SCALE GENOMIC DNA]</scope>
    <source>
        <strain evidence="9 10">JCM 12762</strain>
    </source>
</reference>
<keyword evidence="3 6" id="KW-0805">Transcription regulation</keyword>
<accession>A0ABN1VP35</accession>
<keyword evidence="2 6" id="KW-0963">Cytoplasm</keyword>
<dbReference type="GO" id="GO:0003677">
    <property type="term" value="F:DNA binding"/>
    <property type="evidence" value="ECO:0007669"/>
    <property type="project" value="UniProtKB-KW"/>
</dbReference>
<organism evidence="9 10">
    <name type="scientific">Rhodoglobus aureus</name>
    <dbReference type="NCBI Taxonomy" id="191497"/>
    <lineage>
        <taxon>Bacteria</taxon>
        <taxon>Bacillati</taxon>
        <taxon>Actinomycetota</taxon>
        <taxon>Actinomycetes</taxon>
        <taxon>Micrococcales</taxon>
        <taxon>Microbacteriaceae</taxon>
        <taxon>Rhodoglobus</taxon>
    </lineage>
</organism>
<keyword evidence="4 6" id="KW-0238">DNA-binding</keyword>
<dbReference type="SUPFAM" id="SSF75625">
    <property type="entry name" value="YebC-like"/>
    <property type="match status" value="1"/>
</dbReference>
<evidence type="ECO:0000313" key="10">
    <source>
        <dbReference type="Proteomes" id="UP001500943"/>
    </source>
</evidence>
<dbReference type="InterPro" id="IPR026564">
    <property type="entry name" value="Transcrip_reg_TACO1-like_dom3"/>
</dbReference>
<evidence type="ECO:0000256" key="5">
    <source>
        <dbReference type="ARBA" id="ARBA00023163"/>
    </source>
</evidence>
<name>A0ABN1VP35_9MICO</name>
<dbReference type="Pfam" id="PF01709">
    <property type="entry name" value="Transcrip_reg"/>
    <property type="match status" value="1"/>
</dbReference>
<gene>
    <name evidence="9" type="ORF">GCM10009655_16740</name>
</gene>
<dbReference type="PANTHER" id="PTHR12532:SF6">
    <property type="entry name" value="TRANSCRIPTIONAL REGULATORY PROTEIN YEBC-RELATED"/>
    <property type="match status" value="1"/>
</dbReference>
<sequence>MSGHSKWATTKHKKAITDSRRAKSFAKLIKNIEVAAKIGGADLSGNPTLVDAIQKAKKTSVPNDNIDRAVKRGSGQLGDAIEYLNIMYEGYGPNGVALLVECLTDNKNRAAADVRTIMSRNGGSLADPGSVAYNFERKGVISITKTEGVSEDDILMAVLDAGAEEVKNHGEGFEVITDTAHLVQSRDALQEAGIDYDSSEAEFVPNLKVEVDADTARKVFRLIDALEESDDVQNIYSNFDITPEVQAELDED</sequence>
<evidence type="ECO:0000313" key="9">
    <source>
        <dbReference type="EMBL" id="GAA1217999.1"/>
    </source>
</evidence>
<dbReference type="InterPro" id="IPR017856">
    <property type="entry name" value="Integrase-like_N"/>
</dbReference>
<dbReference type="NCBIfam" id="NF009044">
    <property type="entry name" value="PRK12378.1"/>
    <property type="match status" value="1"/>
</dbReference>
<dbReference type="PANTHER" id="PTHR12532">
    <property type="entry name" value="TRANSLATIONAL ACTIVATOR OF CYTOCHROME C OXIDASE 1"/>
    <property type="match status" value="1"/>
</dbReference>
<evidence type="ECO:0000256" key="1">
    <source>
        <dbReference type="ARBA" id="ARBA00008724"/>
    </source>
</evidence>
<evidence type="ECO:0000259" key="7">
    <source>
        <dbReference type="Pfam" id="PF01709"/>
    </source>
</evidence>
<comment type="similarity">
    <text evidence="1 6">Belongs to the TACO1 family.</text>
</comment>
<dbReference type="NCBIfam" id="TIGR01033">
    <property type="entry name" value="YebC/PmpR family DNA-binding transcriptional regulator"/>
    <property type="match status" value="1"/>
</dbReference>
<proteinExistence type="inferred from homology"/>
<dbReference type="RefSeq" id="WP_343924916.1">
    <property type="nucleotide sequence ID" value="NZ_BAAAKW010000030.1"/>
</dbReference>
<evidence type="ECO:0000256" key="6">
    <source>
        <dbReference type="HAMAP-Rule" id="MF_00693"/>
    </source>
</evidence>
<evidence type="ECO:0000256" key="4">
    <source>
        <dbReference type="ARBA" id="ARBA00023125"/>
    </source>
</evidence>
<dbReference type="Pfam" id="PF20772">
    <property type="entry name" value="TACO1_YebC_N"/>
    <property type="match status" value="1"/>
</dbReference>
<comment type="caution">
    <text evidence="9">The sequence shown here is derived from an EMBL/GenBank/DDBJ whole genome shotgun (WGS) entry which is preliminary data.</text>
</comment>
<dbReference type="InterPro" id="IPR048300">
    <property type="entry name" value="TACO1_YebC-like_2nd/3rd_dom"/>
</dbReference>
<evidence type="ECO:0000256" key="3">
    <source>
        <dbReference type="ARBA" id="ARBA00023015"/>
    </source>
</evidence>
<feature type="domain" description="TACO1/YebC-like second and third" evidence="7">
    <location>
        <begin position="85"/>
        <end position="239"/>
    </location>
</feature>
<keyword evidence="10" id="KW-1185">Reference proteome</keyword>
<dbReference type="Gene3D" id="3.30.70.980">
    <property type="match status" value="2"/>
</dbReference>
<dbReference type="HAMAP" id="MF_00693">
    <property type="entry name" value="Transcrip_reg_TACO1"/>
    <property type="match status" value="1"/>
</dbReference>
<keyword evidence="5 6" id="KW-0804">Transcription</keyword>